<proteinExistence type="predicted"/>
<feature type="transmembrane region" description="Helical" evidence="2">
    <location>
        <begin position="107"/>
        <end position="124"/>
    </location>
</feature>
<feature type="transmembrane region" description="Helical" evidence="2">
    <location>
        <begin position="70"/>
        <end position="87"/>
    </location>
</feature>
<name>A0A0J1HQK7_BACAN</name>
<dbReference type="AlphaFoldDB" id="A0A0J1HQK7"/>
<dbReference type="InterPro" id="IPR049504">
    <property type="entry name" value="O-antigen_lig"/>
</dbReference>
<feature type="coiled-coil region" evidence="1">
    <location>
        <begin position="288"/>
        <end position="335"/>
    </location>
</feature>
<keyword evidence="1" id="KW-0175">Coiled coil</keyword>
<dbReference type="Proteomes" id="UP000035904">
    <property type="component" value="Unassembled WGS sequence"/>
</dbReference>
<feature type="transmembrane region" description="Helical" evidence="2">
    <location>
        <begin position="202"/>
        <end position="218"/>
    </location>
</feature>
<feature type="transmembrane region" description="Helical" evidence="2">
    <location>
        <begin position="136"/>
        <end position="157"/>
    </location>
</feature>
<feature type="transmembrane region" description="Helical" evidence="2">
    <location>
        <begin position="383"/>
        <end position="402"/>
    </location>
</feature>
<feature type="transmembrane region" description="Helical" evidence="2">
    <location>
        <begin position="169"/>
        <end position="190"/>
    </location>
</feature>
<accession>A0A0J1HQK7</accession>
<feature type="transmembrane region" description="Helical" evidence="2">
    <location>
        <begin position="255"/>
        <end position="274"/>
    </location>
</feature>
<keyword evidence="2" id="KW-1133">Transmembrane helix</keyword>
<feature type="transmembrane region" description="Helical" evidence="2">
    <location>
        <begin position="42"/>
        <end position="60"/>
    </location>
</feature>
<protein>
    <submittedName>
        <fullName evidence="3">Membrane protein</fullName>
    </submittedName>
</protein>
<reference evidence="3 4" key="1">
    <citation type="submission" date="2015-05" db="EMBL/GenBank/DDBJ databases">
        <title>Whole genome sequence and identification of bacterial endophytes from Costus igneus.</title>
        <authorList>
            <person name="Lee Y.P."/>
            <person name="Gan H.M."/>
            <person name="Eng W."/>
            <person name="Wheatley M.S."/>
            <person name="Caraballo A."/>
            <person name="Polter S."/>
            <person name="Savka M.A."/>
            <person name="Hudson A.O."/>
        </authorList>
    </citation>
    <scope>NUCLEOTIDE SEQUENCE [LARGE SCALE GENOMIC DNA]</scope>
    <source>
        <strain evidence="3 4">RIT375</strain>
    </source>
</reference>
<evidence type="ECO:0000313" key="4">
    <source>
        <dbReference type="Proteomes" id="UP000035904"/>
    </source>
</evidence>
<feature type="transmembrane region" description="Helical" evidence="2">
    <location>
        <begin position="12"/>
        <end position="36"/>
    </location>
</feature>
<dbReference type="RefSeq" id="WP_001991193.1">
    <property type="nucleotide sequence ID" value="NZ_LDPG01000019.1"/>
</dbReference>
<dbReference type="PATRIC" id="fig|1392.242.peg.2346"/>
<evidence type="ECO:0000256" key="1">
    <source>
        <dbReference type="SAM" id="Coils"/>
    </source>
</evidence>
<comment type="caution">
    <text evidence="3">The sequence shown here is derived from an EMBL/GenBank/DDBJ whole genome shotgun (WGS) entry which is preliminary data.</text>
</comment>
<evidence type="ECO:0000313" key="3">
    <source>
        <dbReference type="EMBL" id="KLV15989.1"/>
    </source>
</evidence>
<organism evidence="3 4">
    <name type="scientific">Bacillus anthracis</name>
    <name type="common">anthrax bacterium</name>
    <dbReference type="NCBI Taxonomy" id="1392"/>
    <lineage>
        <taxon>Bacteria</taxon>
        <taxon>Bacillati</taxon>
        <taxon>Bacillota</taxon>
        <taxon>Bacilli</taxon>
        <taxon>Bacillales</taxon>
        <taxon>Bacillaceae</taxon>
        <taxon>Bacillus</taxon>
        <taxon>Bacillus cereus group</taxon>
    </lineage>
</organism>
<dbReference type="Pfam" id="PF13425">
    <property type="entry name" value="O-antigen_lig"/>
    <property type="match status" value="1"/>
</dbReference>
<feature type="transmembrane region" description="Helical" evidence="2">
    <location>
        <begin position="224"/>
        <end position="243"/>
    </location>
</feature>
<keyword evidence="2" id="KW-0812">Transmembrane</keyword>
<gene>
    <name evidence="3" type="ORF">ABW01_22325</name>
</gene>
<dbReference type="EMBL" id="LDPG01000019">
    <property type="protein sequence ID" value="KLV15989.1"/>
    <property type="molecule type" value="Genomic_DNA"/>
</dbReference>
<sequence>MLKENSICSKFENFLLIFIMLQPILDLLTAFCIMVLKIDTTIGVLARLFVMGLGGIYIVFQARKRGNLKYLLYIIGMGTFFTIGLINNKLVKDPIVLGEEIKFIAKSLYPLIMFTCYILVFKSLKENRHFKMRNSIAYAALIINIVMVVSVVTGTDYNSYDWLKVGSRGWFYAGNELGSILAIICPIVVLYSIEKTTSMSKIYCWIPSILIIFSLFAVGTKVGFGAIFATMIIAFIMCFIQAFMQRKDAKKNAYVLNGMIAMTVFLGVMVYTPFSPFMKNMGLHFQVIEKLQNEKKEENVKQVEELKEHKPHVIETEKEKEIEKEKEQKEEMQAIIFSGRELFEQQYKEYYEKAPLSQKVLGMGYSGNYKGEPKLIERDFHDWFYSFGIGGLVLLLLPFVYFGLKIIRLVLTKFKQLFTVKYVLIMTGIGLALGISFIAGHVLMAPGVSFYLVLISAYLLVDLEIE</sequence>
<evidence type="ECO:0000256" key="2">
    <source>
        <dbReference type="SAM" id="Phobius"/>
    </source>
</evidence>
<feature type="transmembrane region" description="Helical" evidence="2">
    <location>
        <begin position="448"/>
        <end position="465"/>
    </location>
</feature>
<feature type="transmembrane region" description="Helical" evidence="2">
    <location>
        <begin position="422"/>
        <end position="442"/>
    </location>
</feature>
<keyword evidence="2" id="KW-0472">Membrane</keyword>